<feature type="transmembrane region" description="Helical" evidence="1">
    <location>
        <begin position="401"/>
        <end position="421"/>
    </location>
</feature>
<keyword evidence="3" id="KW-1185">Reference proteome</keyword>
<accession>A0A267MM54</accession>
<feature type="transmembrane region" description="Helical" evidence="1">
    <location>
        <begin position="31"/>
        <end position="49"/>
    </location>
</feature>
<feature type="transmembrane region" description="Helical" evidence="1">
    <location>
        <begin position="70"/>
        <end position="92"/>
    </location>
</feature>
<comment type="caution">
    <text evidence="2">The sequence shown here is derived from an EMBL/GenBank/DDBJ whole genome shotgun (WGS) entry which is preliminary data.</text>
</comment>
<dbReference type="EMBL" id="NIBG01000005">
    <property type="protein sequence ID" value="PAB59955.1"/>
    <property type="molecule type" value="Genomic_DNA"/>
</dbReference>
<evidence type="ECO:0000313" key="3">
    <source>
        <dbReference type="Proteomes" id="UP000216024"/>
    </source>
</evidence>
<name>A0A267MM54_9FIRM</name>
<feature type="transmembrane region" description="Helical" evidence="1">
    <location>
        <begin position="251"/>
        <end position="269"/>
    </location>
</feature>
<dbReference type="OrthoDB" id="9783550at2"/>
<evidence type="ECO:0000313" key="2">
    <source>
        <dbReference type="EMBL" id="PAB59955.1"/>
    </source>
</evidence>
<keyword evidence="1" id="KW-1133">Transmembrane helix</keyword>
<evidence type="ECO:0000256" key="1">
    <source>
        <dbReference type="SAM" id="Phobius"/>
    </source>
</evidence>
<protein>
    <recommendedName>
        <fullName evidence="4">Arsenic efflux protein</fullName>
    </recommendedName>
</protein>
<feature type="transmembrane region" description="Helical" evidence="1">
    <location>
        <begin position="301"/>
        <end position="321"/>
    </location>
</feature>
<dbReference type="Proteomes" id="UP000216024">
    <property type="component" value="Unassembled WGS sequence"/>
</dbReference>
<dbReference type="Pfam" id="PF11449">
    <property type="entry name" value="ArsP_2"/>
    <property type="match status" value="1"/>
</dbReference>
<gene>
    <name evidence="2" type="ORF">CCE28_08350</name>
</gene>
<keyword evidence="1" id="KW-0472">Membrane</keyword>
<keyword evidence="1" id="KW-0812">Transmembrane</keyword>
<feature type="transmembrane region" description="Helical" evidence="1">
    <location>
        <begin position="98"/>
        <end position="117"/>
    </location>
</feature>
<dbReference type="NCBIfam" id="NF037962">
    <property type="entry name" value="arsenic_eff"/>
    <property type="match status" value="1"/>
</dbReference>
<proteinExistence type="predicted"/>
<feature type="transmembrane region" description="Helical" evidence="1">
    <location>
        <begin position="124"/>
        <end position="142"/>
    </location>
</feature>
<evidence type="ECO:0008006" key="4">
    <source>
        <dbReference type="Google" id="ProtNLM"/>
    </source>
</evidence>
<feature type="transmembrane region" description="Helical" evidence="1">
    <location>
        <begin position="342"/>
        <end position="367"/>
    </location>
</feature>
<organism evidence="2 3">
    <name type="scientific">Anaeromicrobium sediminis</name>
    <dbReference type="NCBI Taxonomy" id="1478221"/>
    <lineage>
        <taxon>Bacteria</taxon>
        <taxon>Bacillati</taxon>
        <taxon>Bacillota</taxon>
        <taxon>Clostridia</taxon>
        <taxon>Peptostreptococcales</taxon>
        <taxon>Thermotaleaceae</taxon>
        <taxon>Anaeromicrobium</taxon>
    </lineage>
</organism>
<reference evidence="2 3" key="1">
    <citation type="submission" date="2017-06" db="EMBL/GenBank/DDBJ databases">
        <title>Draft genome sequence of anaerobic fermentative bacterium Anaeromicrobium sediminis DY2726D isolated from West Pacific Ocean sediments.</title>
        <authorList>
            <person name="Zeng X."/>
        </authorList>
    </citation>
    <scope>NUCLEOTIDE SEQUENCE [LARGE SCALE GENOMIC DNA]</scope>
    <source>
        <strain evidence="2 3">DY2726D</strain>
    </source>
</reference>
<sequence>MNGYITNEKDLRGEPMGSEVLSIILNSAENAFLQVGVFVGAVLLLFGYINYKQSGNFIRKIEESKKIQPILGALLGLTPGCGGAIFVMPLFVKGKVTFGTIIATLIATMGDSAFVIISTLPLEYILVSVISFIAAIITGYVVDYYHVGDKLLKNMNIITREEAHIINEKSDHNIINNESVEEFVHIGHDEGDEIDVILHHNAKGHQEHGTVAYEITHKGFIIYWGVLVIGLILGIMLLFQMDVNDLIIKDLGKIVGIGGTILSIILMIMSKKFIGDDTHEEAELKSISLKETIIHSASETAFVSTWVYLAYLIYEFGIFFLGKGNYGAGELIMTNLMTSAGLYAVLVGALIGLIPGCGPQVIFVALFTKGLVPFGALVANAISQDGDALFPLLVIDRKSSLWATIITTIPALIIGLIIYFIEMRMV</sequence>
<dbReference type="AlphaFoldDB" id="A0A267MM54"/>
<dbReference type="InterPro" id="IPR021552">
    <property type="entry name" value="ArsP_2"/>
</dbReference>
<feature type="transmembrane region" description="Helical" evidence="1">
    <location>
        <begin position="221"/>
        <end position="239"/>
    </location>
</feature>